<evidence type="ECO:0008006" key="3">
    <source>
        <dbReference type="Google" id="ProtNLM"/>
    </source>
</evidence>
<evidence type="ECO:0000313" key="1">
    <source>
        <dbReference type="EMBL" id="EGI78415.1"/>
    </source>
</evidence>
<accession>F3KP78</accession>
<dbReference type="RefSeq" id="WP_006296199.1">
    <property type="nucleotide sequence ID" value="NZ_AEGR01000017.1"/>
</dbReference>
<comment type="caution">
    <text evidence="1">The sequence shown here is derived from an EMBL/GenBank/DDBJ whole genome shotgun (WGS) entry which is preliminary data.</text>
</comment>
<proteinExistence type="predicted"/>
<name>F3KP78_9BURK</name>
<sequence length="114" mass="12545">MTAALAEFIELEPGQTLRVAVDAGAWVHVVAGHVRLLSPPSWLGETMFRAEVTLSAEEVHRVERGGWIEVEAQTAAQVQVVPRAVPVPVRSAHFAGLGRWMRLLAGRLTVFRIR</sequence>
<protein>
    <recommendedName>
        <fullName evidence="3">DUF2917 domain-containing protein</fullName>
    </recommendedName>
</protein>
<reference evidence="1 2" key="1">
    <citation type="journal article" date="2011" name="EMBO J.">
        <title>Structural diversity of bacterial flagellar motors.</title>
        <authorList>
            <person name="Chen S."/>
            <person name="Beeby M."/>
            <person name="Murphy G.E."/>
            <person name="Leadbetter J.R."/>
            <person name="Hendrixson D.R."/>
            <person name="Briegel A."/>
            <person name="Li Z."/>
            <person name="Shi J."/>
            <person name="Tocheva E.I."/>
            <person name="Muller A."/>
            <person name="Dobro M.J."/>
            <person name="Jensen G.J."/>
        </authorList>
    </citation>
    <scope>NUCLEOTIDE SEQUENCE [LARGE SCALE GENOMIC DNA]</scope>
    <source>
        <strain evidence="1 2">ATCC 19624</strain>
    </source>
</reference>
<gene>
    <name evidence="1" type="ORF">HGR_01177</name>
</gene>
<dbReference type="STRING" id="887062.HGR_01177"/>
<dbReference type="AlphaFoldDB" id="F3KP78"/>
<dbReference type="OrthoDB" id="8902091at2"/>
<dbReference type="eggNOG" id="ENOG502ZT5H">
    <property type="taxonomic scope" value="Bacteria"/>
</dbReference>
<evidence type="ECO:0000313" key="2">
    <source>
        <dbReference type="Proteomes" id="UP000016368"/>
    </source>
</evidence>
<organism evidence="1 2">
    <name type="scientific">Hylemonella gracilis ATCC 19624</name>
    <dbReference type="NCBI Taxonomy" id="887062"/>
    <lineage>
        <taxon>Bacteria</taxon>
        <taxon>Pseudomonadati</taxon>
        <taxon>Pseudomonadota</taxon>
        <taxon>Betaproteobacteria</taxon>
        <taxon>Burkholderiales</taxon>
        <taxon>Comamonadaceae</taxon>
        <taxon>Hylemonella</taxon>
    </lineage>
</organism>
<dbReference type="EMBL" id="AEGR01000017">
    <property type="protein sequence ID" value="EGI78415.1"/>
    <property type="molecule type" value="Genomic_DNA"/>
</dbReference>
<keyword evidence="2" id="KW-1185">Reference proteome</keyword>
<dbReference type="Proteomes" id="UP000016368">
    <property type="component" value="Unassembled WGS sequence"/>
</dbReference>